<name>A0A8I0ZZ31_RHOER</name>
<dbReference type="RefSeq" id="WP_197941455.1">
    <property type="nucleotide sequence ID" value="NZ_JAECSB010000069.1"/>
</dbReference>
<dbReference type="AlphaFoldDB" id="A0A8I0ZZ31"/>
<organism evidence="2 3">
    <name type="scientific">Rhodococcus erythropolis</name>
    <name type="common">Arthrobacter picolinophilus</name>
    <dbReference type="NCBI Taxonomy" id="1833"/>
    <lineage>
        <taxon>Bacteria</taxon>
        <taxon>Bacillati</taxon>
        <taxon>Actinomycetota</taxon>
        <taxon>Actinomycetes</taxon>
        <taxon>Mycobacteriales</taxon>
        <taxon>Nocardiaceae</taxon>
        <taxon>Rhodococcus</taxon>
        <taxon>Rhodococcus erythropolis group</taxon>
    </lineage>
</organism>
<sequence length="173" mass="19170">MPPRARKTATKPSQADGNPTVAEVEAAVDILETPDVELDKLAAVKDDENPIPEELQFTTKGRTAPARDKSDSEVLSVDGTELIAFRPEPAAWNLLIGAMSKSSNAADKAHAVWRLITHVFDDASLMYIEDRLMAPGDDFDQAILEKIVLALIDRWTPQLNRAQRRELAGRNRR</sequence>
<comment type="caution">
    <text evidence="2">The sequence shown here is derived from an EMBL/GenBank/DDBJ whole genome shotgun (WGS) entry which is preliminary data.</text>
</comment>
<reference evidence="2 3" key="1">
    <citation type="submission" date="2020-12" db="EMBL/GenBank/DDBJ databases">
        <title>Draft genome sequence of furan degrading bacterial strain FUR100.</title>
        <authorList>
            <person name="Woiski C."/>
        </authorList>
    </citation>
    <scope>NUCLEOTIDE SEQUENCE [LARGE SCALE GENOMIC DNA]</scope>
    <source>
        <strain evidence="2 3">FUR100</strain>
    </source>
</reference>
<gene>
    <name evidence="2" type="ORF">I3517_19650</name>
</gene>
<dbReference type="Proteomes" id="UP000627573">
    <property type="component" value="Unassembled WGS sequence"/>
</dbReference>
<evidence type="ECO:0000313" key="2">
    <source>
        <dbReference type="EMBL" id="MBH5144819.1"/>
    </source>
</evidence>
<protein>
    <recommendedName>
        <fullName evidence="4">Tail assembly chaperone</fullName>
    </recommendedName>
</protein>
<keyword evidence="3" id="KW-1185">Reference proteome</keyword>
<evidence type="ECO:0000256" key="1">
    <source>
        <dbReference type="SAM" id="MobiDB-lite"/>
    </source>
</evidence>
<accession>A0A8I0ZZ31</accession>
<evidence type="ECO:0000313" key="3">
    <source>
        <dbReference type="Proteomes" id="UP000627573"/>
    </source>
</evidence>
<evidence type="ECO:0008006" key="4">
    <source>
        <dbReference type="Google" id="ProtNLM"/>
    </source>
</evidence>
<dbReference type="GeneID" id="93804043"/>
<dbReference type="EMBL" id="JAECSB010000069">
    <property type="protein sequence ID" value="MBH5144819.1"/>
    <property type="molecule type" value="Genomic_DNA"/>
</dbReference>
<feature type="region of interest" description="Disordered" evidence="1">
    <location>
        <begin position="1"/>
        <end position="20"/>
    </location>
</feature>
<proteinExistence type="predicted"/>